<dbReference type="EMBL" id="MU866283">
    <property type="protein sequence ID" value="KAK4174414.1"/>
    <property type="molecule type" value="Genomic_DNA"/>
</dbReference>
<dbReference type="AlphaFoldDB" id="A0AAN7A5V1"/>
<comment type="caution">
    <text evidence="3">The sequence shown here is derived from an EMBL/GenBank/DDBJ whole genome shotgun (WGS) entry which is preliminary data.</text>
</comment>
<keyword evidence="1" id="KW-0479">Metal-binding</keyword>
<name>A0AAN7A5V1_9PEZI</name>
<dbReference type="Proteomes" id="UP001302321">
    <property type="component" value="Unassembled WGS sequence"/>
</dbReference>
<evidence type="ECO:0000256" key="1">
    <source>
        <dbReference type="PROSITE-ProRule" id="PRU00042"/>
    </source>
</evidence>
<protein>
    <submittedName>
        <fullName evidence="3">Zinc finger protein AEBP2</fullName>
    </submittedName>
</protein>
<keyword evidence="4" id="KW-1185">Reference proteome</keyword>
<evidence type="ECO:0000259" key="2">
    <source>
        <dbReference type="PROSITE" id="PS50157"/>
    </source>
</evidence>
<dbReference type="Gene3D" id="3.30.160.60">
    <property type="entry name" value="Classic Zinc Finger"/>
    <property type="match status" value="1"/>
</dbReference>
<dbReference type="InterPro" id="IPR013087">
    <property type="entry name" value="Znf_C2H2_type"/>
</dbReference>
<dbReference type="PROSITE" id="PS50157">
    <property type="entry name" value="ZINC_FINGER_C2H2_2"/>
    <property type="match status" value="1"/>
</dbReference>
<keyword evidence="1" id="KW-0862">Zinc</keyword>
<accession>A0AAN7A5V1</accession>
<reference evidence="3" key="1">
    <citation type="journal article" date="2023" name="Mol. Phylogenet. Evol.">
        <title>Genome-scale phylogeny and comparative genomics of the fungal order Sordariales.</title>
        <authorList>
            <person name="Hensen N."/>
            <person name="Bonometti L."/>
            <person name="Westerberg I."/>
            <person name="Brannstrom I.O."/>
            <person name="Guillou S."/>
            <person name="Cros-Aarteil S."/>
            <person name="Calhoun S."/>
            <person name="Haridas S."/>
            <person name="Kuo A."/>
            <person name="Mondo S."/>
            <person name="Pangilinan J."/>
            <person name="Riley R."/>
            <person name="LaButti K."/>
            <person name="Andreopoulos B."/>
            <person name="Lipzen A."/>
            <person name="Chen C."/>
            <person name="Yan M."/>
            <person name="Daum C."/>
            <person name="Ng V."/>
            <person name="Clum A."/>
            <person name="Steindorff A."/>
            <person name="Ohm R.A."/>
            <person name="Martin F."/>
            <person name="Silar P."/>
            <person name="Natvig D.O."/>
            <person name="Lalanne C."/>
            <person name="Gautier V."/>
            <person name="Ament-Velasquez S.L."/>
            <person name="Kruys A."/>
            <person name="Hutchinson M.I."/>
            <person name="Powell A.J."/>
            <person name="Barry K."/>
            <person name="Miller A.N."/>
            <person name="Grigoriev I.V."/>
            <person name="Debuchy R."/>
            <person name="Gladieux P."/>
            <person name="Hiltunen Thoren M."/>
            <person name="Johannesson H."/>
        </authorList>
    </citation>
    <scope>NUCLEOTIDE SEQUENCE</scope>
    <source>
        <strain evidence="3">CBS 892.96</strain>
    </source>
</reference>
<sequence>MQRSSSQSTANTNFTYASSQYSYTTDMSSVGSPIVERKTYGDGWPTSSYHPQPQDSDQLVANVGYHLHDNDLQAPQDLQLYTTPLQAFEYQIPDIAFAAEQATNNASHAAANDYNNNSCGTDLFVITFDQVNYAQQQLLSQSGQGSDLLHTEAVQQALSDCLCYQFRNLERASAETINCALDEAAYHLQLEYRRTGVTEAQIPDICQLAICGILRPVKDLLRDESDASAALVTQPPHGFEGSSSSILPPSEKQTYPCLVPGCNQKAFSRSADLDRHYKQVHIDEDKKTKFICDYKKCPRHELPFYRQDHFRDHLRDFHKEDLLRRSKKENDKWWDTRAPRAVYSGWWRCNRCLMERVQVAVDGYTCPGCGNPCESERARKREEYAREFAS</sequence>
<reference evidence="3" key="2">
    <citation type="submission" date="2023-05" db="EMBL/GenBank/DDBJ databases">
        <authorList>
            <consortium name="Lawrence Berkeley National Laboratory"/>
            <person name="Steindorff A."/>
            <person name="Hensen N."/>
            <person name="Bonometti L."/>
            <person name="Westerberg I."/>
            <person name="Brannstrom I.O."/>
            <person name="Guillou S."/>
            <person name="Cros-Aarteil S."/>
            <person name="Calhoun S."/>
            <person name="Haridas S."/>
            <person name="Kuo A."/>
            <person name="Mondo S."/>
            <person name="Pangilinan J."/>
            <person name="Riley R."/>
            <person name="Labutti K."/>
            <person name="Andreopoulos B."/>
            <person name="Lipzen A."/>
            <person name="Chen C."/>
            <person name="Yanf M."/>
            <person name="Daum C."/>
            <person name="Ng V."/>
            <person name="Clum A."/>
            <person name="Ohm R."/>
            <person name="Martin F."/>
            <person name="Silar P."/>
            <person name="Natvig D."/>
            <person name="Lalanne C."/>
            <person name="Gautier V."/>
            <person name="Ament-Velasquez S.L."/>
            <person name="Kruys A."/>
            <person name="Hutchinson M.I."/>
            <person name="Powell A.J."/>
            <person name="Barry K."/>
            <person name="Miller A.N."/>
            <person name="Grigoriev I.V."/>
            <person name="Debuchy R."/>
            <person name="Gladieux P."/>
            <person name="Thoren M.H."/>
            <person name="Johannesson H."/>
        </authorList>
    </citation>
    <scope>NUCLEOTIDE SEQUENCE</scope>
    <source>
        <strain evidence="3">CBS 892.96</strain>
    </source>
</reference>
<organism evidence="3 4">
    <name type="scientific">Triangularia setosa</name>
    <dbReference type="NCBI Taxonomy" id="2587417"/>
    <lineage>
        <taxon>Eukaryota</taxon>
        <taxon>Fungi</taxon>
        <taxon>Dikarya</taxon>
        <taxon>Ascomycota</taxon>
        <taxon>Pezizomycotina</taxon>
        <taxon>Sordariomycetes</taxon>
        <taxon>Sordariomycetidae</taxon>
        <taxon>Sordariales</taxon>
        <taxon>Podosporaceae</taxon>
        <taxon>Triangularia</taxon>
    </lineage>
</organism>
<dbReference type="GO" id="GO:0008270">
    <property type="term" value="F:zinc ion binding"/>
    <property type="evidence" value="ECO:0007669"/>
    <property type="project" value="UniProtKB-KW"/>
</dbReference>
<gene>
    <name evidence="3" type="ORF">QBC36DRAFT_192350</name>
</gene>
<evidence type="ECO:0000313" key="4">
    <source>
        <dbReference type="Proteomes" id="UP001302321"/>
    </source>
</evidence>
<evidence type="ECO:0000313" key="3">
    <source>
        <dbReference type="EMBL" id="KAK4174414.1"/>
    </source>
</evidence>
<proteinExistence type="predicted"/>
<keyword evidence="1" id="KW-0863">Zinc-finger</keyword>
<dbReference type="SMART" id="SM00355">
    <property type="entry name" value="ZnF_C2H2"/>
    <property type="match status" value="2"/>
</dbReference>
<feature type="domain" description="C2H2-type" evidence="2">
    <location>
        <begin position="255"/>
        <end position="286"/>
    </location>
</feature>